<accession>A0A9P0MM50</accession>
<dbReference type="EMBL" id="OV725079">
    <property type="protein sequence ID" value="CAH1396236.1"/>
    <property type="molecule type" value="Genomic_DNA"/>
</dbReference>
<protein>
    <submittedName>
        <fullName evidence="2">Uncharacterized protein</fullName>
    </submittedName>
</protein>
<dbReference type="Proteomes" id="UP001152798">
    <property type="component" value="Chromosome 3"/>
</dbReference>
<evidence type="ECO:0000313" key="2">
    <source>
        <dbReference type="EMBL" id="CAH1396236.1"/>
    </source>
</evidence>
<evidence type="ECO:0000256" key="1">
    <source>
        <dbReference type="SAM" id="MobiDB-lite"/>
    </source>
</evidence>
<feature type="compositionally biased region" description="Polar residues" evidence="1">
    <location>
        <begin position="1"/>
        <end position="17"/>
    </location>
</feature>
<proteinExistence type="predicted"/>
<keyword evidence="3" id="KW-1185">Reference proteome</keyword>
<organism evidence="2 3">
    <name type="scientific">Nezara viridula</name>
    <name type="common">Southern green stink bug</name>
    <name type="synonym">Cimex viridulus</name>
    <dbReference type="NCBI Taxonomy" id="85310"/>
    <lineage>
        <taxon>Eukaryota</taxon>
        <taxon>Metazoa</taxon>
        <taxon>Ecdysozoa</taxon>
        <taxon>Arthropoda</taxon>
        <taxon>Hexapoda</taxon>
        <taxon>Insecta</taxon>
        <taxon>Pterygota</taxon>
        <taxon>Neoptera</taxon>
        <taxon>Paraneoptera</taxon>
        <taxon>Hemiptera</taxon>
        <taxon>Heteroptera</taxon>
        <taxon>Panheteroptera</taxon>
        <taxon>Pentatomomorpha</taxon>
        <taxon>Pentatomoidea</taxon>
        <taxon>Pentatomidae</taxon>
        <taxon>Pentatominae</taxon>
        <taxon>Nezara</taxon>
    </lineage>
</organism>
<dbReference type="OrthoDB" id="10282973at2759"/>
<sequence>MSLTSHEMADPQQTTSTVKKDCDLEEVGRLKIPRAKLMKQGGSMGERMVVAEPAAGQYSVSDNLNRVYTEKC</sequence>
<dbReference type="AlphaFoldDB" id="A0A9P0MM50"/>
<feature type="region of interest" description="Disordered" evidence="1">
    <location>
        <begin position="1"/>
        <end position="21"/>
    </location>
</feature>
<reference evidence="2" key="1">
    <citation type="submission" date="2022-01" db="EMBL/GenBank/DDBJ databases">
        <authorList>
            <person name="King R."/>
        </authorList>
    </citation>
    <scope>NUCLEOTIDE SEQUENCE</scope>
</reference>
<gene>
    <name evidence="2" type="ORF">NEZAVI_LOCUS6344</name>
</gene>
<evidence type="ECO:0000313" key="3">
    <source>
        <dbReference type="Proteomes" id="UP001152798"/>
    </source>
</evidence>
<name>A0A9P0MM50_NEZVI</name>